<dbReference type="RefSeq" id="WP_164650859.1">
    <property type="nucleotide sequence ID" value="NZ_CP047476.1"/>
</dbReference>
<dbReference type="AlphaFoldDB" id="A0A7Z2T7U2"/>
<sequence>MSAGKAVFWIVLGFSSLGLSARACDLFESPKYNSSTNGSLDSLVVNHSGLCFSVQDSIDYVSTTFAELMSLESSSNLDMVDTAYWDQWLIKGQSEPFLTQRLANNYFGLGVWMPSELEDEVDQMSYDEWLLSHGLQFSFGVGDKSAGEPRLRFDYRWHEKHQGDFFMQFEIPIK</sequence>
<evidence type="ECO:0000313" key="3">
    <source>
        <dbReference type="Proteomes" id="UP000464262"/>
    </source>
</evidence>
<reference evidence="2 3" key="1">
    <citation type="submission" date="2020-01" db="EMBL/GenBank/DDBJ databases">
        <title>Whole genome and functional gene identification of agarase of Vibrio HN897.</title>
        <authorList>
            <person name="Liu Y."/>
            <person name="Zhao Z."/>
        </authorList>
    </citation>
    <scope>NUCLEOTIDE SEQUENCE [LARGE SCALE GENOMIC DNA]</scope>
    <source>
        <strain evidence="2 3">HN897</strain>
    </source>
</reference>
<keyword evidence="3" id="KW-1185">Reference proteome</keyword>
<evidence type="ECO:0000256" key="1">
    <source>
        <dbReference type="SAM" id="SignalP"/>
    </source>
</evidence>
<accession>A0A7Z2T7U2</accession>
<dbReference type="Proteomes" id="UP000464262">
    <property type="component" value="Chromosome 2"/>
</dbReference>
<dbReference type="EMBL" id="CP047476">
    <property type="protein sequence ID" value="QIA65964.1"/>
    <property type="molecule type" value="Genomic_DNA"/>
</dbReference>
<keyword evidence="1" id="KW-0732">Signal</keyword>
<name>A0A7Z2T7U2_9VIBR</name>
<proteinExistence type="predicted"/>
<dbReference type="KEGG" id="vas:GT360_20935"/>
<feature type="chain" id="PRO_5031568254" evidence="1">
    <location>
        <begin position="24"/>
        <end position="174"/>
    </location>
</feature>
<evidence type="ECO:0000313" key="2">
    <source>
        <dbReference type="EMBL" id="QIA65964.1"/>
    </source>
</evidence>
<protein>
    <submittedName>
        <fullName evidence="2">Uncharacterized protein</fullName>
    </submittedName>
</protein>
<gene>
    <name evidence="2" type="ORF">GT360_20935</name>
</gene>
<organism evidence="2 3">
    <name type="scientific">Vibrio astriarenae</name>
    <dbReference type="NCBI Taxonomy" id="1481923"/>
    <lineage>
        <taxon>Bacteria</taxon>
        <taxon>Pseudomonadati</taxon>
        <taxon>Pseudomonadota</taxon>
        <taxon>Gammaproteobacteria</taxon>
        <taxon>Vibrionales</taxon>
        <taxon>Vibrionaceae</taxon>
        <taxon>Vibrio</taxon>
    </lineage>
</organism>
<feature type="signal peptide" evidence="1">
    <location>
        <begin position="1"/>
        <end position="23"/>
    </location>
</feature>